<gene>
    <name evidence="2" type="ORF">FHR95_002178</name>
</gene>
<feature type="chain" id="PRO_5030925426" evidence="1">
    <location>
        <begin position="26"/>
        <end position="168"/>
    </location>
</feature>
<evidence type="ECO:0000313" key="3">
    <source>
        <dbReference type="Proteomes" id="UP000563050"/>
    </source>
</evidence>
<evidence type="ECO:0000256" key="1">
    <source>
        <dbReference type="SAM" id="SignalP"/>
    </source>
</evidence>
<dbReference type="EMBL" id="JACHXQ010000006">
    <property type="protein sequence ID" value="MBB3184605.1"/>
    <property type="molecule type" value="Genomic_DNA"/>
</dbReference>
<feature type="signal peptide" evidence="1">
    <location>
        <begin position="1"/>
        <end position="25"/>
    </location>
</feature>
<accession>A0A7W5DL57</accession>
<comment type="caution">
    <text evidence="2">The sequence shown here is derived from an EMBL/GenBank/DDBJ whole genome shotgun (WGS) entry which is preliminary data.</text>
</comment>
<evidence type="ECO:0000313" key="2">
    <source>
        <dbReference type="EMBL" id="MBB3184605.1"/>
    </source>
</evidence>
<dbReference type="PROSITE" id="PS51257">
    <property type="entry name" value="PROKAR_LIPOPROTEIN"/>
    <property type="match status" value="1"/>
</dbReference>
<organism evidence="2 3">
    <name type="scientific">Halomonas fontilapidosi</name>
    <dbReference type="NCBI Taxonomy" id="616675"/>
    <lineage>
        <taxon>Bacteria</taxon>
        <taxon>Pseudomonadati</taxon>
        <taxon>Pseudomonadota</taxon>
        <taxon>Gammaproteobacteria</taxon>
        <taxon>Oceanospirillales</taxon>
        <taxon>Halomonadaceae</taxon>
        <taxon>Halomonas</taxon>
    </lineage>
</organism>
<keyword evidence="1" id="KW-0732">Signal</keyword>
<dbReference type="EC" id="3.1.-.-" evidence="2"/>
<keyword evidence="3" id="KW-1185">Reference proteome</keyword>
<dbReference type="RefSeq" id="WP_183314372.1">
    <property type="nucleotide sequence ID" value="NZ_JACHXQ010000006.1"/>
</dbReference>
<dbReference type="AlphaFoldDB" id="A0A7W5DL57"/>
<reference evidence="2 3" key="1">
    <citation type="submission" date="2020-08" db="EMBL/GenBank/DDBJ databases">
        <title>Genomic Encyclopedia of Type Strains, Phase III (KMG-III): the genomes of soil and plant-associated and newly described type strains.</title>
        <authorList>
            <person name="Whitman W."/>
        </authorList>
    </citation>
    <scope>NUCLEOTIDE SEQUENCE [LARGE SCALE GENOMIC DNA]</scope>
    <source>
        <strain evidence="2 3">CECT 7341</strain>
    </source>
</reference>
<proteinExistence type="predicted"/>
<name>A0A7W5DL57_9GAMM</name>
<dbReference type="Pfam" id="PF09411">
    <property type="entry name" value="PagL"/>
    <property type="match status" value="1"/>
</dbReference>
<dbReference type="InterPro" id="IPR018550">
    <property type="entry name" value="Lipid-A_deacylase-rel"/>
</dbReference>
<dbReference type="Proteomes" id="UP000563050">
    <property type="component" value="Unassembled WGS sequence"/>
</dbReference>
<keyword evidence="2" id="KW-0378">Hydrolase</keyword>
<protein>
    <submittedName>
        <fullName evidence="2">Lipid A 3-O-deacylase</fullName>
        <ecNumber evidence="2">3.1.-.-</ecNumber>
    </submittedName>
</protein>
<sequence length="168" mass="18032">MMPRLRHLPILAALTACLVVPPASAAPSLELGSTSEGTPAVGLKFDWMHDLSDWHPALDLRLATGLLLLPGDDGDDNAAWTLTPALRYSFAGGSAFLEAGVGAGLFLETQLESQRLSTAFQFENRLALGMRFAFGGELGASAAHYSNARLDLPNEGFEIYSLIYRQPL</sequence>
<dbReference type="GO" id="GO:0016787">
    <property type="term" value="F:hydrolase activity"/>
    <property type="evidence" value="ECO:0007669"/>
    <property type="project" value="UniProtKB-KW"/>
</dbReference>
<dbReference type="Gene3D" id="2.40.160.20">
    <property type="match status" value="1"/>
</dbReference>